<evidence type="ECO:0000256" key="13">
    <source>
        <dbReference type="PIRSR" id="PIRSR602401-1"/>
    </source>
</evidence>
<proteinExistence type="inferred from homology"/>
<comment type="subcellular location">
    <subcellularLocation>
        <location evidence="2">Membrane</location>
    </subcellularLocation>
</comment>
<gene>
    <name evidence="15" type="ORF">GGX14DRAFT_543285</name>
</gene>
<dbReference type="PANTHER" id="PTHR24305">
    <property type="entry name" value="CYTOCHROME P450"/>
    <property type="match status" value="1"/>
</dbReference>
<dbReference type="InterPro" id="IPR036396">
    <property type="entry name" value="Cyt_P450_sf"/>
</dbReference>
<dbReference type="GO" id="GO:0020037">
    <property type="term" value="F:heme binding"/>
    <property type="evidence" value="ECO:0007669"/>
    <property type="project" value="InterPro"/>
</dbReference>
<evidence type="ECO:0000256" key="5">
    <source>
        <dbReference type="ARBA" id="ARBA00022617"/>
    </source>
</evidence>
<evidence type="ECO:0000256" key="6">
    <source>
        <dbReference type="ARBA" id="ARBA00022692"/>
    </source>
</evidence>
<dbReference type="PRINTS" id="PR00385">
    <property type="entry name" value="P450"/>
</dbReference>
<dbReference type="GO" id="GO:0016020">
    <property type="term" value="C:membrane"/>
    <property type="evidence" value="ECO:0007669"/>
    <property type="project" value="UniProtKB-SubCell"/>
</dbReference>
<dbReference type="GO" id="GO:0016705">
    <property type="term" value="F:oxidoreductase activity, acting on paired donors, with incorporation or reduction of molecular oxygen"/>
    <property type="evidence" value="ECO:0007669"/>
    <property type="project" value="InterPro"/>
</dbReference>
<comment type="caution">
    <text evidence="15">The sequence shown here is derived from an EMBL/GenBank/DDBJ whole genome shotgun (WGS) entry which is preliminary data.</text>
</comment>
<keyword evidence="6" id="KW-0812">Transmembrane</keyword>
<evidence type="ECO:0000256" key="2">
    <source>
        <dbReference type="ARBA" id="ARBA00004370"/>
    </source>
</evidence>
<feature type="binding site" description="axial binding residue" evidence="13">
    <location>
        <position position="473"/>
    </location>
    <ligand>
        <name>heme</name>
        <dbReference type="ChEBI" id="CHEBI:30413"/>
    </ligand>
    <ligandPart>
        <name>Fe</name>
        <dbReference type="ChEBI" id="CHEBI:18248"/>
    </ligandPart>
</feature>
<keyword evidence="7 13" id="KW-0479">Metal-binding</keyword>
<name>A0AAD6VGG7_9AGAR</name>
<dbReference type="GO" id="GO:0005506">
    <property type="term" value="F:iron ion binding"/>
    <property type="evidence" value="ECO:0007669"/>
    <property type="project" value="InterPro"/>
</dbReference>
<organism evidence="15 16">
    <name type="scientific">Mycena pura</name>
    <dbReference type="NCBI Taxonomy" id="153505"/>
    <lineage>
        <taxon>Eukaryota</taxon>
        <taxon>Fungi</taxon>
        <taxon>Dikarya</taxon>
        <taxon>Basidiomycota</taxon>
        <taxon>Agaricomycotina</taxon>
        <taxon>Agaricomycetes</taxon>
        <taxon>Agaricomycetidae</taxon>
        <taxon>Agaricales</taxon>
        <taxon>Marasmiineae</taxon>
        <taxon>Mycenaceae</taxon>
        <taxon>Mycena</taxon>
    </lineage>
</organism>
<dbReference type="PANTHER" id="PTHR24305:SF166">
    <property type="entry name" value="CYTOCHROME P450 12A4, MITOCHONDRIAL-RELATED"/>
    <property type="match status" value="1"/>
</dbReference>
<dbReference type="Gene3D" id="1.10.630.10">
    <property type="entry name" value="Cytochrome P450"/>
    <property type="match status" value="1"/>
</dbReference>
<keyword evidence="9 14" id="KW-0560">Oxidoreductase</keyword>
<evidence type="ECO:0000256" key="4">
    <source>
        <dbReference type="ARBA" id="ARBA00010617"/>
    </source>
</evidence>
<keyword evidence="12" id="KW-0472">Membrane</keyword>
<keyword evidence="16" id="KW-1185">Reference proteome</keyword>
<dbReference type="AlphaFoldDB" id="A0AAD6VGG7"/>
<dbReference type="InterPro" id="IPR002401">
    <property type="entry name" value="Cyt_P450_E_grp-I"/>
</dbReference>
<evidence type="ECO:0000256" key="14">
    <source>
        <dbReference type="RuleBase" id="RU000461"/>
    </source>
</evidence>
<dbReference type="PRINTS" id="PR00463">
    <property type="entry name" value="EP450I"/>
</dbReference>
<evidence type="ECO:0000256" key="9">
    <source>
        <dbReference type="ARBA" id="ARBA00023002"/>
    </source>
</evidence>
<dbReference type="Proteomes" id="UP001219525">
    <property type="component" value="Unassembled WGS sequence"/>
</dbReference>
<comment type="cofactor">
    <cofactor evidence="1 13">
        <name>heme</name>
        <dbReference type="ChEBI" id="CHEBI:30413"/>
    </cofactor>
</comment>
<dbReference type="EMBL" id="JARJCW010000031">
    <property type="protein sequence ID" value="KAJ7209184.1"/>
    <property type="molecule type" value="Genomic_DNA"/>
</dbReference>
<comment type="pathway">
    <text evidence="3">Secondary metabolite biosynthesis; terpenoid biosynthesis.</text>
</comment>
<dbReference type="InterPro" id="IPR001128">
    <property type="entry name" value="Cyt_P450"/>
</dbReference>
<evidence type="ECO:0000256" key="8">
    <source>
        <dbReference type="ARBA" id="ARBA00022989"/>
    </source>
</evidence>
<dbReference type="GO" id="GO:0004497">
    <property type="term" value="F:monooxygenase activity"/>
    <property type="evidence" value="ECO:0007669"/>
    <property type="project" value="UniProtKB-KW"/>
</dbReference>
<evidence type="ECO:0000256" key="10">
    <source>
        <dbReference type="ARBA" id="ARBA00023004"/>
    </source>
</evidence>
<sequence length="531" mass="59079">MSYTTVFSTLIAALALFYITRRRSTIGNIVGPPSPSWIFGDFPSYSSWKKSMMVIVLGNMLQLLVSPQYGDYEFEWRRLYGSVYRIKGCLGPEFRLLAYFTSAEALERWTGECGDPRRYYQPSNCAMLLIIRCTGEDHRQLRASLNLAFTAAAVRQYKPVFVKVAHSITEQLENSDVLSIDMCPLLSVATLKSISEVVFGCPVEDLGADFIEHNTHIIQLTASQSASQVLFDMIAAHLPQWLLHQAIHLPTKTFGALRAQVHFAEREGWRLVREKTEGAKLGLETDGDLYGVLLNSVRSDSNSLREEDIVGQTSALMIAGQDTTANTLAFGLIELAKNPQFQDSLRAEIHAAVGTGYNNIPYDSMPLLNAFIKESLRMYPAAVLSDRIASEDMVIPLSESIATTTGERMNQIHISKGEFLTLATASYQRMESRWGNDANKFRPTRWLDGTVYQGEALGPYANLLSFHGGPRTCLGWRFAVFEMQVFLCELVGKFSFSLPTGHSAEVRFATTLLPTDSQGGKCALLCVKPIL</sequence>
<evidence type="ECO:0000256" key="12">
    <source>
        <dbReference type="ARBA" id="ARBA00023136"/>
    </source>
</evidence>
<dbReference type="PROSITE" id="PS00086">
    <property type="entry name" value="CYTOCHROME_P450"/>
    <property type="match status" value="1"/>
</dbReference>
<evidence type="ECO:0000256" key="3">
    <source>
        <dbReference type="ARBA" id="ARBA00004721"/>
    </source>
</evidence>
<evidence type="ECO:0000256" key="1">
    <source>
        <dbReference type="ARBA" id="ARBA00001971"/>
    </source>
</evidence>
<keyword evidence="8" id="KW-1133">Transmembrane helix</keyword>
<dbReference type="Pfam" id="PF00067">
    <property type="entry name" value="p450"/>
    <property type="match status" value="1"/>
</dbReference>
<evidence type="ECO:0000313" key="16">
    <source>
        <dbReference type="Proteomes" id="UP001219525"/>
    </source>
</evidence>
<dbReference type="InterPro" id="IPR017972">
    <property type="entry name" value="Cyt_P450_CS"/>
</dbReference>
<comment type="similarity">
    <text evidence="4 14">Belongs to the cytochrome P450 family.</text>
</comment>
<keyword evidence="10 13" id="KW-0408">Iron</keyword>
<keyword evidence="11 14" id="KW-0503">Monooxygenase</keyword>
<dbReference type="InterPro" id="IPR050121">
    <property type="entry name" value="Cytochrome_P450_monoxygenase"/>
</dbReference>
<dbReference type="SUPFAM" id="SSF48264">
    <property type="entry name" value="Cytochrome P450"/>
    <property type="match status" value="1"/>
</dbReference>
<keyword evidence="5 13" id="KW-0349">Heme</keyword>
<evidence type="ECO:0000313" key="15">
    <source>
        <dbReference type="EMBL" id="KAJ7209184.1"/>
    </source>
</evidence>
<reference evidence="15" key="1">
    <citation type="submission" date="2023-03" db="EMBL/GenBank/DDBJ databases">
        <title>Massive genome expansion in bonnet fungi (Mycena s.s.) driven by repeated elements and novel gene families across ecological guilds.</title>
        <authorList>
            <consortium name="Lawrence Berkeley National Laboratory"/>
            <person name="Harder C.B."/>
            <person name="Miyauchi S."/>
            <person name="Viragh M."/>
            <person name="Kuo A."/>
            <person name="Thoen E."/>
            <person name="Andreopoulos B."/>
            <person name="Lu D."/>
            <person name="Skrede I."/>
            <person name="Drula E."/>
            <person name="Henrissat B."/>
            <person name="Morin E."/>
            <person name="Kohler A."/>
            <person name="Barry K."/>
            <person name="LaButti K."/>
            <person name="Morin E."/>
            <person name="Salamov A."/>
            <person name="Lipzen A."/>
            <person name="Mereny Z."/>
            <person name="Hegedus B."/>
            <person name="Baldrian P."/>
            <person name="Stursova M."/>
            <person name="Weitz H."/>
            <person name="Taylor A."/>
            <person name="Grigoriev I.V."/>
            <person name="Nagy L.G."/>
            <person name="Martin F."/>
            <person name="Kauserud H."/>
        </authorList>
    </citation>
    <scope>NUCLEOTIDE SEQUENCE</scope>
    <source>
        <strain evidence="15">9144</strain>
    </source>
</reference>
<evidence type="ECO:0000256" key="7">
    <source>
        <dbReference type="ARBA" id="ARBA00022723"/>
    </source>
</evidence>
<accession>A0AAD6VGG7</accession>
<protein>
    <submittedName>
        <fullName evidence="15">Cytochrome P450</fullName>
    </submittedName>
</protein>
<evidence type="ECO:0000256" key="11">
    <source>
        <dbReference type="ARBA" id="ARBA00023033"/>
    </source>
</evidence>